<sequence length="112" mass="11822">MTTVQASSLANTSTGPPAPAQTQEQSTSLPTAVGVGIGVPLGTTAIGFLGFWFWKEAVRQRRSKARIPTQRTGLNNSSRFAAAPIDRSLKELPDTHLPRELDGQGGIVLPGI</sequence>
<feature type="compositionally biased region" description="Basic and acidic residues" evidence="1">
    <location>
        <begin position="91"/>
        <end position="102"/>
    </location>
</feature>
<reference evidence="3 4" key="1">
    <citation type="journal article" date="2020" name="Genomics">
        <title>Complete, high-quality genomes from long-read metagenomic sequencing of two wolf lichen thalli reveals enigmatic genome architecture.</title>
        <authorList>
            <person name="McKenzie S.K."/>
            <person name="Walston R.F."/>
            <person name="Allen J.L."/>
        </authorList>
    </citation>
    <scope>NUCLEOTIDE SEQUENCE [LARGE SCALE GENOMIC DNA]</scope>
    <source>
        <strain evidence="3">WasteWater2</strain>
    </source>
</reference>
<evidence type="ECO:0000256" key="1">
    <source>
        <dbReference type="SAM" id="MobiDB-lite"/>
    </source>
</evidence>
<accession>A0A8H6G0C4</accession>
<organism evidence="3 4">
    <name type="scientific">Letharia columbiana</name>
    <dbReference type="NCBI Taxonomy" id="112416"/>
    <lineage>
        <taxon>Eukaryota</taxon>
        <taxon>Fungi</taxon>
        <taxon>Dikarya</taxon>
        <taxon>Ascomycota</taxon>
        <taxon>Pezizomycotina</taxon>
        <taxon>Lecanoromycetes</taxon>
        <taxon>OSLEUM clade</taxon>
        <taxon>Lecanoromycetidae</taxon>
        <taxon>Lecanorales</taxon>
        <taxon>Lecanorineae</taxon>
        <taxon>Parmeliaceae</taxon>
        <taxon>Letharia</taxon>
    </lineage>
</organism>
<comment type="caution">
    <text evidence="3">The sequence shown here is derived from an EMBL/GenBank/DDBJ whole genome shotgun (WGS) entry which is preliminary data.</text>
</comment>
<keyword evidence="2" id="KW-0812">Transmembrane</keyword>
<dbReference type="RefSeq" id="XP_037167380.1">
    <property type="nucleotide sequence ID" value="XM_037305625.1"/>
</dbReference>
<evidence type="ECO:0000256" key="2">
    <source>
        <dbReference type="SAM" id="Phobius"/>
    </source>
</evidence>
<feature type="region of interest" description="Disordered" evidence="1">
    <location>
        <begin position="91"/>
        <end position="112"/>
    </location>
</feature>
<proteinExistence type="predicted"/>
<feature type="compositionally biased region" description="Gly residues" evidence="1">
    <location>
        <begin position="103"/>
        <end position="112"/>
    </location>
</feature>
<dbReference type="EMBL" id="JACCJC010000011">
    <property type="protein sequence ID" value="KAF6238066.1"/>
    <property type="molecule type" value="Genomic_DNA"/>
</dbReference>
<dbReference type="OrthoDB" id="5215637at2759"/>
<dbReference type="Proteomes" id="UP000578531">
    <property type="component" value="Unassembled WGS sequence"/>
</dbReference>
<feature type="compositionally biased region" description="Polar residues" evidence="1">
    <location>
        <begin position="1"/>
        <end position="30"/>
    </location>
</feature>
<evidence type="ECO:0000313" key="3">
    <source>
        <dbReference type="EMBL" id="KAF6238066.1"/>
    </source>
</evidence>
<name>A0A8H6G0C4_9LECA</name>
<dbReference type="AlphaFoldDB" id="A0A8H6G0C4"/>
<evidence type="ECO:0000313" key="4">
    <source>
        <dbReference type="Proteomes" id="UP000578531"/>
    </source>
</evidence>
<keyword evidence="4" id="KW-1185">Reference proteome</keyword>
<gene>
    <name evidence="3" type="ORF">HO173_003700</name>
</gene>
<keyword evidence="2" id="KW-0472">Membrane</keyword>
<feature type="region of interest" description="Disordered" evidence="1">
    <location>
        <begin position="1"/>
        <end position="34"/>
    </location>
</feature>
<protein>
    <submittedName>
        <fullName evidence="3">Uncharacterized protein</fullName>
    </submittedName>
</protein>
<keyword evidence="2" id="KW-1133">Transmembrane helix</keyword>
<dbReference type="GeneID" id="59285366"/>
<feature type="transmembrane region" description="Helical" evidence="2">
    <location>
        <begin position="32"/>
        <end position="54"/>
    </location>
</feature>